<keyword evidence="2 3" id="KW-0040">ANK repeat</keyword>
<sequence length="103" mass="10673">RRLLALSVDPSAVGRTGCTHLILAAHKGRADIVQLLLQAGAALEAADSRGRTALHVAAWAGHEPAVKVLCEHGANREARCAAGTTPHQLAHAMGNFAAAQRLS</sequence>
<dbReference type="Proteomes" id="UP000013827">
    <property type="component" value="Unassembled WGS sequence"/>
</dbReference>
<dbReference type="InterPro" id="IPR050776">
    <property type="entry name" value="Ank_Repeat/CDKN_Inhibitor"/>
</dbReference>
<keyword evidence="5" id="KW-1185">Reference proteome</keyword>
<dbReference type="KEGG" id="ehx:EMIHUDRAFT_47764"/>
<keyword evidence="1" id="KW-0677">Repeat</keyword>
<accession>A0A0D3KSG3</accession>
<dbReference type="Pfam" id="PF12796">
    <property type="entry name" value="Ank_2"/>
    <property type="match status" value="1"/>
</dbReference>
<dbReference type="STRING" id="2903.R1DTB1"/>
<feature type="repeat" description="ANK" evidence="3">
    <location>
        <begin position="16"/>
        <end position="48"/>
    </location>
</feature>
<evidence type="ECO:0000256" key="3">
    <source>
        <dbReference type="PROSITE-ProRule" id="PRU00023"/>
    </source>
</evidence>
<evidence type="ECO:0000256" key="2">
    <source>
        <dbReference type="ARBA" id="ARBA00023043"/>
    </source>
</evidence>
<dbReference type="PANTHER" id="PTHR24201">
    <property type="entry name" value="ANK_REP_REGION DOMAIN-CONTAINING PROTEIN"/>
    <property type="match status" value="1"/>
</dbReference>
<dbReference type="InterPro" id="IPR036770">
    <property type="entry name" value="Ankyrin_rpt-contain_sf"/>
</dbReference>
<reference evidence="5" key="1">
    <citation type="journal article" date="2013" name="Nature">
        <title>Pan genome of the phytoplankton Emiliania underpins its global distribution.</title>
        <authorList>
            <person name="Read B.A."/>
            <person name="Kegel J."/>
            <person name="Klute M.J."/>
            <person name="Kuo A."/>
            <person name="Lefebvre S.C."/>
            <person name="Maumus F."/>
            <person name="Mayer C."/>
            <person name="Miller J."/>
            <person name="Monier A."/>
            <person name="Salamov A."/>
            <person name="Young J."/>
            <person name="Aguilar M."/>
            <person name="Claverie J.M."/>
            <person name="Frickenhaus S."/>
            <person name="Gonzalez K."/>
            <person name="Herman E.K."/>
            <person name="Lin Y.C."/>
            <person name="Napier J."/>
            <person name="Ogata H."/>
            <person name="Sarno A.F."/>
            <person name="Shmutz J."/>
            <person name="Schroeder D."/>
            <person name="de Vargas C."/>
            <person name="Verret F."/>
            <person name="von Dassow P."/>
            <person name="Valentin K."/>
            <person name="Van de Peer Y."/>
            <person name="Wheeler G."/>
            <person name="Dacks J.B."/>
            <person name="Delwiche C.F."/>
            <person name="Dyhrman S.T."/>
            <person name="Glockner G."/>
            <person name="John U."/>
            <person name="Richards T."/>
            <person name="Worden A.Z."/>
            <person name="Zhang X."/>
            <person name="Grigoriev I.V."/>
            <person name="Allen A.E."/>
            <person name="Bidle K."/>
            <person name="Borodovsky M."/>
            <person name="Bowler C."/>
            <person name="Brownlee C."/>
            <person name="Cock J.M."/>
            <person name="Elias M."/>
            <person name="Gladyshev V.N."/>
            <person name="Groth M."/>
            <person name="Guda C."/>
            <person name="Hadaegh A."/>
            <person name="Iglesias-Rodriguez M.D."/>
            <person name="Jenkins J."/>
            <person name="Jones B.M."/>
            <person name="Lawson T."/>
            <person name="Leese F."/>
            <person name="Lindquist E."/>
            <person name="Lobanov A."/>
            <person name="Lomsadze A."/>
            <person name="Malik S.B."/>
            <person name="Marsh M.E."/>
            <person name="Mackinder L."/>
            <person name="Mock T."/>
            <person name="Mueller-Roeber B."/>
            <person name="Pagarete A."/>
            <person name="Parker M."/>
            <person name="Probert I."/>
            <person name="Quesneville H."/>
            <person name="Raines C."/>
            <person name="Rensing S.A."/>
            <person name="Riano-Pachon D.M."/>
            <person name="Richier S."/>
            <person name="Rokitta S."/>
            <person name="Shiraiwa Y."/>
            <person name="Soanes D.M."/>
            <person name="van der Giezen M."/>
            <person name="Wahlund T.M."/>
            <person name="Williams B."/>
            <person name="Wilson W."/>
            <person name="Wolfe G."/>
            <person name="Wurch L.L."/>
        </authorList>
    </citation>
    <scope>NUCLEOTIDE SEQUENCE</scope>
</reference>
<reference evidence="4" key="2">
    <citation type="submission" date="2024-10" db="UniProtKB">
        <authorList>
            <consortium name="EnsemblProtists"/>
        </authorList>
    </citation>
    <scope>IDENTIFICATION</scope>
</reference>
<evidence type="ECO:0000256" key="1">
    <source>
        <dbReference type="ARBA" id="ARBA00022737"/>
    </source>
</evidence>
<dbReference type="GeneID" id="17283967"/>
<evidence type="ECO:0000313" key="4">
    <source>
        <dbReference type="EnsemblProtists" id="EOD38698"/>
    </source>
</evidence>
<dbReference type="SUPFAM" id="SSF48403">
    <property type="entry name" value="Ankyrin repeat"/>
    <property type="match status" value="1"/>
</dbReference>
<dbReference type="HOGENOM" id="CLU_000134_45_5_1"/>
<evidence type="ECO:0008006" key="6">
    <source>
        <dbReference type="Google" id="ProtNLM"/>
    </source>
</evidence>
<evidence type="ECO:0000313" key="5">
    <source>
        <dbReference type="Proteomes" id="UP000013827"/>
    </source>
</evidence>
<dbReference type="PROSITE" id="PS50297">
    <property type="entry name" value="ANK_REP_REGION"/>
    <property type="match status" value="2"/>
</dbReference>
<dbReference type="PROSITE" id="PS50088">
    <property type="entry name" value="ANK_REPEAT"/>
    <property type="match status" value="2"/>
</dbReference>
<organism evidence="4 5">
    <name type="scientific">Emiliania huxleyi (strain CCMP1516)</name>
    <dbReference type="NCBI Taxonomy" id="280463"/>
    <lineage>
        <taxon>Eukaryota</taxon>
        <taxon>Haptista</taxon>
        <taxon>Haptophyta</taxon>
        <taxon>Prymnesiophyceae</taxon>
        <taxon>Isochrysidales</taxon>
        <taxon>Noelaerhabdaceae</taxon>
        <taxon>Emiliania</taxon>
    </lineage>
</organism>
<dbReference type="PaxDb" id="2903-EOD38698"/>
<dbReference type="InterPro" id="IPR002110">
    <property type="entry name" value="Ankyrin_rpt"/>
</dbReference>
<dbReference type="AlphaFoldDB" id="A0A0D3KSG3"/>
<dbReference type="eggNOG" id="KOG4177">
    <property type="taxonomic scope" value="Eukaryota"/>
</dbReference>
<feature type="repeat" description="ANK" evidence="3">
    <location>
        <begin position="49"/>
        <end position="81"/>
    </location>
</feature>
<dbReference type="SMART" id="SM00248">
    <property type="entry name" value="ANK"/>
    <property type="match status" value="2"/>
</dbReference>
<protein>
    <recommendedName>
        <fullName evidence="6">Ankyrin repeat protein</fullName>
    </recommendedName>
</protein>
<dbReference type="EnsemblProtists" id="EOD38698">
    <property type="protein sequence ID" value="EOD38698"/>
    <property type="gene ID" value="EMIHUDRAFT_47764"/>
</dbReference>
<name>A0A0D3KSG3_EMIH1</name>
<dbReference type="RefSeq" id="XP_005791127.1">
    <property type="nucleotide sequence ID" value="XM_005791070.1"/>
</dbReference>
<proteinExistence type="predicted"/>
<dbReference type="Gene3D" id="1.25.40.20">
    <property type="entry name" value="Ankyrin repeat-containing domain"/>
    <property type="match status" value="2"/>
</dbReference>